<name>A0ACC3AK54_9EURO</name>
<organism evidence="1 2">
    <name type="scientific">Neophaeococcomyces mojaviensis</name>
    <dbReference type="NCBI Taxonomy" id="3383035"/>
    <lineage>
        <taxon>Eukaryota</taxon>
        <taxon>Fungi</taxon>
        <taxon>Dikarya</taxon>
        <taxon>Ascomycota</taxon>
        <taxon>Pezizomycotina</taxon>
        <taxon>Eurotiomycetes</taxon>
        <taxon>Chaetothyriomycetidae</taxon>
        <taxon>Chaetothyriales</taxon>
        <taxon>Chaetothyriales incertae sedis</taxon>
        <taxon>Neophaeococcomyces</taxon>
    </lineage>
</organism>
<evidence type="ECO:0000313" key="1">
    <source>
        <dbReference type="EMBL" id="KAJ9664324.1"/>
    </source>
</evidence>
<reference evidence="1" key="1">
    <citation type="submission" date="2022-10" db="EMBL/GenBank/DDBJ databases">
        <title>Culturing micro-colonial fungi from biological soil crusts in the Mojave desert and describing Neophaeococcomyces mojavensis, and introducing the new genera and species Taxawa tesnikishii.</title>
        <authorList>
            <person name="Kurbessoian T."/>
            <person name="Stajich J.E."/>
        </authorList>
    </citation>
    <scope>NUCLEOTIDE SEQUENCE</scope>
    <source>
        <strain evidence="1">JES_112</strain>
    </source>
</reference>
<gene>
    <name evidence="1" type="ORF">H2198_000253</name>
</gene>
<protein>
    <submittedName>
        <fullName evidence="1">Uncharacterized protein</fullName>
    </submittedName>
</protein>
<keyword evidence="2" id="KW-1185">Reference proteome</keyword>
<comment type="caution">
    <text evidence="1">The sequence shown here is derived from an EMBL/GenBank/DDBJ whole genome shotgun (WGS) entry which is preliminary data.</text>
</comment>
<dbReference type="EMBL" id="JAPDRQ010000003">
    <property type="protein sequence ID" value="KAJ9664324.1"/>
    <property type="molecule type" value="Genomic_DNA"/>
</dbReference>
<proteinExistence type="predicted"/>
<dbReference type="Proteomes" id="UP001172386">
    <property type="component" value="Unassembled WGS sequence"/>
</dbReference>
<sequence length="634" mass="70887">MDIFGFKLRLYVKDRTKLESVSNIPDLAERKRQLYDVIDDAHFQKLVVFNGGVGFFAGAYQIFAMAVTLPFINLAYYNPLGIPRHEETLLRTAILLGAFFGQIISGFLADLKGRRKLYGYELMVLLLAIVGVCMSSTGLVRSMSLFGWLFTWRLLMGLGIGADYPLSATIASEFAPTQHRARMIASVFYAQPLGYLFAGLVTLMVLHSHRHHIPNDPLTTSCDEHCHQALDNCWRIIVGIGVIPALIAVGFRRTIPESPLFTADVLNRPTEARDDVVMLTGQDRGLELRRNNVQAGPNDNMEPAAHQGAPNPVPRPDYEEEPLNWIQRWRDYWGSFHEYFIMQGQWRPLFGVSVAWCCFDIAYYALVGSSAAATAPKLWQNFYATCTLPLGEGNSTDYILAHPFLTNPNCSTPGDSGIYGYLMSTTAEVLLILCLGSIVGGALMIYFIQNHSPRRIQATGFLCLFFIFMITGVILRFGSPGQAKVGGSIMLVLAGILFEIGPNFTTFMLPVELFKTQHRALAHGIAAATGRAGAILFQVYVQYSEFEGNNFKDHKPIWLGFTVLVFMPAMLMGLIVTVYLIPETRDEDGSNRRLEVLQHVGGKDARSNAYNRHSQFELWASAIFLPWRKYQESV</sequence>
<accession>A0ACC3AK54</accession>
<evidence type="ECO:0000313" key="2">
    <source>
        <dbReference type="Proteomes" id="UP001172386"/>
    </source>
</evidence>